<proteinExistence type="inferred from homology"/>
<keyword evidence="6" id="KW-0539">Nucleus</keyword>
<dbReference type="InterPro" id="IPR034456">
    <property type="entry name" value="MED28"/>
</dbReference>
<dbReference type="Pfam" id="PF11594">
    <property type="entry name" value="Med28"/>
    <property type="match status" value="1"/>
</dbReference>
<dbReference type="EMBL" id="KZ451911">
    <property type="protein sequence ID" value="PKA62969.1"/>
    <property type="molecule type" value="Genomic_DNA"/>
</dbReference>
<evidence type="ECO:0000256" key="4">
    <source>
        <dbReference type="ARBA" id="ARBA00023054"/>
    </source>
</evidence>
<reference evidence="7 9" key="1">
    <citation type="journal article" date="2017" name="Nature">
        <title>The Apostasia genome and the evolution of orchids.</title>
        <authorList>
            <person name="Zhang G.Q."/>
            <person name="Liu K.W."/>
            <person name="Li Z."/>
            <person name="Lohaus R."/>
            <person name="Hsiao Y.Y."/>
            <person name="Niu S.C."/>
            <person name="Wang J.Y."/>
            <person name="Lin Y.C."/>
            <person name="Xu Q."/>
            <person name="Chen L.J."/>
            <person name="Yoshida K."/>
            <person name="Fujiwara S."/>
            <person name="Wang Z.W."/>
            <person name="Zhang Y.Q."/>
            <person name="Mitsuda N."/>
            <person name="Wang M."/>
            <person name="Liu G.H."/>
            <person name="Pecoraro L."/>
            <person name="Huang H.X."/>
            <person name="Xiao X.J."/>
            <person name="Lin M."/>
            <person name="Wu X.Y."/>
            <person name="Wu W.L."/>
            <person name="Chen Y.Y."/>
            <person name="Chang S.B."/>
            <person name="Sakamoto S."/>
            <person name="Ohme-Takagi M."/>
            <person name="Yagi M."/>
            <person name="Zeng S.J."/>
            <person name="Shen C.Y."/>
            <person name="Yeh C.M."/>
            <person name="Luo Y.B."/>
            <person name="Tsai W.C."/>
            <person name="Van de Peer Y."/>
            <person name="Liu Z.J."/>
        </authorList>
    </citation>
    <scope>NUCLEOTIDE SEQUENCE [LARGE SCALE GENOMIC DNA]</scope>
    <source>
        <strain evidence="7">ASH160606</strain>
        <strain evidence="9">cv. Shenzhen</strain>
        <tissue evidence="7">Stem</tissue>
    </source>
</reference>
<dbReference type="STRING" id="1088818.A0A2I0AZD8"/>
<dbReference type="Proteomes" id="UP000236161">
    <property type="component" value="Unassembled WGS sequence"/>
</dbReference>
<keyword evidence="3" id="KW-0805">Transcription regulation</keyword>
<sequence>MEASKKLQLYFISLQHEHQSTKEEVLRKEISITEDELKTKSELIKKHELLIDAWSKESKQQLDKHIAELGRV</sequence>
<organism evidence="7 9">
    <name type="scientific">Apostasia shenzhenica</name>
    <dbReference type="NCBI Taxonomy" id="1088818"/>
    <lineage>
        <taxon>Eukaryota</taxon>
        <taxon>Viridiplantae</taxon>
        <taxon>Streptophyta</taxon>
        <taxon>Embryophyta</taxon>
        <taxon>Tracheophyta</taxon>
        <taxon>Spermatophyta</taxon>
        <taxon>Magnoliopsida</taxon>
        <taxon>Liliopsida</taxon>
        <taxon>Asparagales</taxon>
        <taxon>Orchidaceae</taxon>
        <taxon>Apostasioideae</taxon>
        <taxon>Apostasia</taxon>
    </lineage>
</organism>
<dbReference type="GO" id="GO:0006355">
    <property type="term" value="P:regulation of DNA-templated transcription"/>
    <property type="evidence" value="ECO:0007669"/>
    <property type="project" value="InterPro"/>
</dbReference>
<evidence type="ECO:0000256" key="3">
    <source>
        <dbReference type="ARBA" id="ARBA00023015"/>
    </source>
</evidence>
<comment type="similarity">
    <text evidence="2">Belongs to the Mediator complex subunit 28 family.</text>
</comment>
<evidence type="ECO:0000313" key="8">
    <source>
        <dbReference type="EMBL" id="PKA62969.1"/>
    </source>
</evidence>
<reference evidence="7" key="2">
    <citation type="submission" date="2017-10" db="EMBL/GenBank/DDBJ databases">
        <authorList>
            <person name="Banno H."/>
            <person name="Chua N.-H."/>
        </authorList>
    </citation>
    <scope>NUCLEOTIDE SEQUENCE</scope>
    <source>
        <strain evidence="7">ASH160606</strain>
        <tissue evidence="7">Stem</tissue>
    </source>
</reference>
<keyword evidence="5" id="KW-0804">Transcription</keyword>
<dbReference type="AlphaFoldDB" id="A0A2I0AZD8"/>
<name>A0A2I0AZD8_9ASPA</name>
<dbReference type="PANTHER" id="PTHR39117:SF1">
    <property type="entry name" value="MEDIATOR OF RNA POLYMERASE II TRANSCRIPTION SUBUNIT 28"/>
    <property type="match status" value="1"/>
</dbReference>
<keyword evidence="9" id="KW-1185">Reference proteome</keyword>
<evidence type="ECO:0000256" key="2">
    <source>
        <dbReference type="ARBA" id="ARBA00005571"/>
    </source>
</evidence>
<evidence type="ECO:0000256" key="6">
    <source>
        <dbReference type="ARBA" id="ARBA00023242"/>
    </source>
</evidence>
<evidence type="ECO:0000313" key="9">
    <source>
        <dbReference type="Proteomes" id="UP000236161"/>
    </source>
</evidence>
<evidence type="ECO:0000256" key="1">
    <source>
        <dbReference type="ARBA" id="ARBA00004123"/>
    </source>
</evidence>
<protein>
    <submittedName>
        <fullName evidence="7">Mediator of RNA polymerase II transcription subunit 28</fullName>
    </submittedName>
</protein>
<keyword evidence="4" id="KW-0175">Coiled coil</keyword>
<gene>
    <name evidence="7" type="primary">MED28</name>
    <name evidence="7" type="ORF">AXF42_Ash006547</name>
    <name evidence="8" type="ORF">AXF42_Ash007765</name>
</gene>
<dbReference type="OrthoDB" id="1885414at2759"/>
<evidence type="ECO:0000256" key="5">
    <source>
        <dbReference type="ARBA" id="ARBA00023163"/>
    </source>
</evidence>
<comment type="subcellular location">
    <subcellularLocation>
        <location evidence="1">Nucleus</location>
    </subcellularLocation>
</comment>
<accession>A0A2I0AZD8</accession>
<dbReference type="EMBL" id="KZ451935">
    <property type="protein sequence ID" value="PKA60912.1"/>
    <property type="molecule type" value="Genomic_DNA"/>
</dbReference>
<dbReference type="PANTHER" id="PTHR39117">
    <property type="entry name" value="MEDIATOR OF RNA POLYMERASE II TRANSCRIPTION SUBUNIT 28"/>
    <property type="match status" value="1"/>
</dbReference>
<dbReference type="InterPro" id="IPR021640">
    <property type="entry name" value="Mediator_Med28"/>
</dbReference>
<evidence type="ECO:0000313" key="7">
    <source>
        <dbReference type="EMBL" id="PKA60912.1"/>
    </source>
</evidence>
<dbReference type="GO" id="GO:0016592">
    <property type="term" value="C:mediator complex"/>
    <property type="evidence" value="ECO:0007669"/>
    <property type="project" value="InterPro"/>
</dbReference>